<dbReference type="OrthoDB" id="5638726at2"/>
<feature type="transmembrane region" description="Helical" evidence="6">
    <location>
        <begin position="147"/>
        <end position="169"/>
    </location>
</feature>
<accession>A0A0U1NGY2</accession>
<evidence type="ECO:0000256" key="2">
    <source>
        <dbReference type="ARBA" id="ARBA00022475"/>
    </source>
</evidence>
<keyword evidence="4 6" id="KW-1133">Transmembrane helix</keyword>
<dbReference type="PANTHER" id="PTHR30086">
    <property type="entry name" value="ARGININE EXPORTER PROTEIN ARGO"/>
    <property type="match status" value="1"/>
</dbReference>
<dbReference type="STRING" id="282199.GCA_001049735_00029"/>
<dbReference type="GO" id="GO:0005886">
    <property type="term" value="C:plasma membrane"/>
    <property type="evidence" value="ECO:0007669"/>
    <property type="project" value="UniProtKB-SubCell"/>
</dbReference>
<organism evidence="7 8">
    <name type="scientific">Nereida ignava</name>
    <dbReference type="NCBI Taxonomy" id="282199"/>
    <lineage>
        <taxon>Bacteria</taxon>
        <taxon>Pseudomonadati</taxon>
        <taxon>Pseudomonadota</taxon>
        <taxon>Alphaproteobacteria</taxon>
        <taxon>Rhodobacterales</taxon>
        <taxon>Roseobacteraceae</taxon>
        <taxon>Nereida</taxon>
    </lineage>
</organism>
<name>A0A0U1NGY2_9RHOB</name>
<keyword evidence="2" id="KW-1003">Cell membrane</keyword>
<evidence type="ECO:0000313" key="7">
    <source>
        <dbReference type="EMBL" id="CRK74006.1"/>
    </source>
</evidence>
<protein>
    <submittedName>
        <fullName evidence="7">Arginine exporter protein ArgO</fullName>
    </submittedName>
</protein>
<keyword evidence="5 6" id="KW-0472">Membrane</keyword>
<evidence type="ECO:0000256" key="6">
    <source>
        <dbReference type="SAM" id="Phobius"/>
    </source>
</evidence>
<dbReference type="AlphaFoldDB" id="A0A0U1NGY2"/>
<proteinExistence type="predicted"/>
<reference evidence="7 8" key="1">
    <citation type="submission" date="2015-04" db="EMBL/GenBank/DDBJ databases">
        <authorList>
            <person name="Syromyatnikov M.Y."/>
            <person name="Popov V.N."/>
        </authorList>
    </citation>
    <scope>NUCLEOTIDE SEQUENCE [LARGE SCALE GENOMIC DNA]</scope>
    <source>
        <strain evidence="7 8">CECT 5292</strain>
    </source>
</reference>
<dbReference type="GO" id="GO:0015171">
    <property type="term" value="F:amino acid transmembrane transporter activity"/>
    <property type="evidence" value="ECO:0007669"/>
    <property type="project" value="TreeGrafter"/>
</dbReference>
<evidence type="ECO:0000256" key="5">
    <source>
        <dbReference type="ARBA" id="ARBA00023136"/>
    </source>
</evidence>
<evidence type="ECO:0000313" key="8">
    <source>
        <dbReference type="Proteomes" id="UP000048949"/>
    </source>
</evidence>
<dbReference type="EMBL" id="CVQV01000001">
    <property type="protein sequence ID" value="CRK74006.1"/>
    <property type="molecule type" value="Genomic_DNA"/>
</dbReference>
<evidence type="ECO:0000256" key="1">
    <source>
        <dbReference type="ARBA" id="ARBA00004651"/>
    </source>
</evidence>
<evidence type="ECO:0000256" key="3">
    <source>
        <dbReference type="ARBA" id="ARBA00022692"/>
    </source>
</evidence>
<dbReference type="PANTHER" id="PTHR30086:SF20">
    <property type="entry name" value="ARGININE EXPORTER PROTEIN ARGO-RELATED"/>
    <property type="match status" value="1"/>
</dbReference>
<sequence>MVNGAFFAGYGVALSLIVAIGAQNALVLRYGVRREHVLPLVLFCATSDAILITAGVMGFTAMTNAAPWVEPLFTYGGAAFLIAYGARSFLSAYKGGQALVPSEGQRTPLIGALAAVAAITWLNPHVYLDTVILIGSVSAEYDDKMAFGIGAILASFSFFFTLGYGARLLTPFFAKPRSWQILDAGVGLLMWAIALKLLLP</sequence>
<dbReference type="Proteomes" id="UP000048949">
    <property type="component" value="Unassembled WGS sequence"/>
</dbReference>
<feature type="transmembrane region" description="Helical" evidence="6">
    <location>
        <begin position="40"/>
        <end position="62"/>
    </location>
</feature>
<comment type="subcellular location">
    <subcellularLocation>
        <location evidence="1">Cell membrane</location>
        <topology evidence="1">Multi-pass membrane protein</topology>
    </subcellularLocation>
</comment>
<dbReference type="InterPro" id="IPR001123">
    <property type="entry name" value="LeuE-type"/>
</dbReference>
<keyword evidence="8" id="KW-1185">Reference proteome</keyword>
<gene>
    <name evidence="7" type="primary">argO</name>
    <name evidence="7" type="ORF">NIG5292_00029</name>
</gene>
<keyword evidence="3 6" id="KW-0812">Transmembrane</keyword>
<feature type="transmembrane region" description="Helical" evidence="6">
    <location>
        <begin position="107"/>
        <end position="127"/>
    </location>
</feature>
<evidence type="ECO:0000256" key="4">
    <source>
        <dbReference type="ARBA" id="ARBA00022989"/>
    </source>
</evidence>
<feature type="transmembrane region" description="Helical" evidence="6">
    <location>
        <begin position="68"/>
        <end position="86"/>
    </location>
</feature>
<feature type="transmembrane region" description="Helical" evidence="6">
    <location>
        <begin position="6"/>
        <end position="28"/>
    </location>
</feature>
<dbReference type="Pfam" id="PF01810">
    <property type="entry name" value="LysE"/>
    <property type="match status" value="1"/>
</dbReference>